<gene>
    <name evidence="1" type="ORF">TNCV_3501311</name>
</gene>
<reference evidence="1" key="1">
    <citation type="submission" date="2020-08" db="EMBL/GenBank/DDBJ databases">
        <title>Multicomponent nature underlies the extraordinary mechanical properties of spider dragline silk.</title>
        <authorList>
            <person name="Kono N."/>
            <person name="Nakamura H."/>
            <person name="Mori M."/>
            <person name="Yoshida Y."/>
            <person name="Ohtoshi R."/>
            <person name="Malay A.D."/>
            <person name="Moran D.A.P."/>
            <person name="Tomita M."/>
            <person name="Numata K."/>
            <person name="Arakawa K."/>
        </authorList>
    </citation>
    <scope>NUCLEOTIDE SEQUENCE</scope>
</reference>
<dbReference type="AlphaFoldDB" id="A0A8X6RZW3"/>
<evidence type="ECO:0000313" key="1">
    <source>
        <dbReference type="EMBL" id="GFY02248.1"/>
    </source>
</evidence>
<sequence>MITLTLNVCRANIPIESWMVEEDGVGYPMITLRAFSLRIRVEMSKVTITYMMLKLRPHDRPNFAPYRDEFL</sequence>
<proteinExistence type="predicted"/>
<evidence type="ECO:0000313" key="2">
    <source>
        <dbReference type="Proteomes" id="UP000887159"/>
    </source>
</evidence>
<dbReference type="EMBL" id="BMAU01021233">
    <property type="protein sequence ID" value="GFY02248.1"/>
    <property type="molecule type" value="Genomic_DNA"/>
</dbReference>
<keyword evidence="2" id="KW-1185">Reference proteome</keyword>
<comment type="caution">
    <text evidence="1">The sequence shown here is derived from an EMBL/GenBank/DDBJ whole genome shotgun (WGS) entry which is preliminary data.</text>
</comment>
<organism evidence="1 2">
    <name type="scientific">Trichonephila clavipes</name>
    <name type="common">Golden silk orbweaver</name>
    <name type="synonym">Nephila clavipes</name>
    <dbReference type="NCBI Taxonomy" id="2585209"/>
    <lineage>
        <taxon>Eukaryota</taxon>
        <taxon>Metazoa</taxon>
        <taxon>Ecdysozoa</taxon>
        <taxon>Arthropoda</taxon>
        <taxon>Chelicerata</taxon>
        <taxon>Arachnida</taxon>
        <taxon>Araneae</taxon>
        <taxon>Araneomorphae</taxon>
        <taxon>Entelegynae</taxon>
        <taxon>Araneoidea</taxon>
        <taxon>Nephilidae</taxon>
        <taxon>Trichonephila</taxon>
    </lineage>
</organism>
<name>A0A8X6RZW3_TRICX</name>
<dbReference type="Proteomes" id="UP000887159">
    <property type="component" value="Unassembled WGS sequence"/>
</dbReference>
<accession>A0A8X6RZW3</accession>
<protein>
    <submittedName>
        <fullName evidence="1">Uncharacterized protein</fullName>
    </submittedName>
</protein>